<sequence>MDYESPAVIMKIIDRIDEEIVTLKQEQKTLLNLE</sequence>
<evidence type="ECO:0000313" key="1">
    <source>
        <dbReference type="EMBL" id="VDN47112.1"/>
    </source>
</evidence>
<dbReference type="EMBL" id="LR130778">
    <property type="protein sequence ID" value="VDN47112.1"/>
    <property type="molecule type" value="Genomic_DNA"/>
</dbReference>
<accession>A0A3P7RWQ8</accession>
<reference evidence="1 2" key="1">
    <citation type="submission" date="2018-09" db="EMBL/GenBank/DDBJ databases">
        <authorList>
            <person name="Postec A."/>
        </authorList>
    </citation>
    <scope>NUCLEOTIDE SEQUENCE [LARGE SCALE GENOMIC DNA]</scope>
    <source>
        <strain evidence="1">70B-A</strain>
    </source>
</reference>
<gene>
    <name evidence="1" type="ORF">PATL70BA_1232</name>
</gene>
<name>A0A3P7RWQ8_9FIRM</name>
<evidence type="ECO:0000313" key="2">
    <source>
        <dbReference type="Proteomes" id="UP000279029"/>
    </source>
</evidence>
<dbReference type="Proteomes" id="UP000279029">
    <property type="component" value="Chromosome"/>
</dbReference>
<proteinExistence type="predicted"/>
<keyword evidence="2" id="KW-1185">Reference proteome</keyword>
<dbReference type="KEGG" id="cbar:PATL70BA_1232"/>
<organism evidence="1 2">
    <name type="scientific">Petrocella atlantisensis</name>
    <dbReference type="NCBI Taxonomy" id="2173034"/>
    <lineage>
        <taxon>Bacteria</taxon>
        <taxon>Bacillati</taxon>
        <taxon>Bacillota</taxon>
        <taxon>Clostridia</taxon>
        <taxon>Lachnospirales</taxon>
        <taxon>Vallitaleaceae</taxon>
        <taxon>Petrocella</taxon>
    </lineage>
</organism>
<dbReference type="AlphaFoldDB" id="A0A3P7RWQ8"/>
<protein>
    <submittedName>
        <fullName evidence="1">Uncharacterized protein</fullName>
    </submittedName>
</protein>